<keyword evidence="1" id="KW-1133">Transmembrane helix</keyword>
<evidence type="ECO:0000256" key="1">
    <source>
        <dbReference type="SAM" id="Phobius"/>
    </source>
</evidence>
<protein>
    <recommendedName>
        <fullName evidence="4">Protoheme IX farnesyltransferase</fullName>
    </recommendedName>
</protein>
<keyword evidence="1" id="KW-0812">Transmembrane</keyword>
<name>A0ABX7WRI4_9GAMM</name>
<keyword evidence="1" id="KW-0472">Membrane</keyword>
<evidence type="ECO:0000313" key="2">
    <source>
        <dbReference type="EMBL" id="QTR45837.1"/>
    </source>
</evidence>
<evidence type="ECO:0000313" key="3">
    <source>
        <dbReference type="Proteomes" id="UP000672039"/>
    </source>
</evidence>
<dbReference type="RefSeq" id="WP_210222221.1">
    <property type="nucleotide sequence ID" value="NZ_CP072801.1"/>
</dbReference>
<sequence>MMDKQHDEKLRKANRRVALILGMIAVAALVYTFITLPKILAGAGG</sequence>
<organism evidence="2 3">
    <name type="scientific">Thiothrix litoralis</name>
    <dbReference type="NCBI Taxonomy" id="2891210"/>
    <lineage>
        <taxon>Bacteria</taxon>
        <taxon>Pseudomonadati</taxon>
        <taxon>Pseudomonadota</taxon>
        <taxon>Gammaproteobacteria</taxon>
        <taxon>Thiotrichales</taxon>
        <taxon>Thiotrichaceae</taxon>
        <taxon>Thiothrix</taxon>
    </lineage>
</organism>
<gene>
    <name evidence="2" type="ORF">J9253_17885</name>
</gene>
<accession>A0ABX7WRI4</accession>
<keyword evidence="3" id="KW-1185">Reference proteome</keyword>
<proteinExistence type="predicted"/>
<dbReference type="Proteomes" id="UP000672039">
    <property type="component" value="Chromosome"/>
</dbReference>
<feature type="transmembrane region" description="Helical" evidence="1">
    <location>
        <begin position="20"/>
        <end position="40"/>
    </location>
</feature>
<dbReference type="EMBL" id="CP072801">
    <property type="protein sequence ID" value="QTR45837.1"/>
    <property type="molecule type" value="Genomic_DNA"/>
</dbReference>
<reference evidence="2 3" key="1">
    <citation type="submission" date="2021-04" db="EMBL/GenBank/DDBJ databases">
        <title>Genomics, taxonomy and metabolism of representatives of sulfur bacteria of the genus Thiothrix: Thiothrix fructosivorans QT, Thiothrix unzii A1T and three new species, Thiothrix subterranea sp. nov., Thiothrix litoralis sp. nov. and 'Candidatus Thiothrix anitrata' sp. nov.</title>
        <authorList>
            <person name="Ravin N.V."/>
            <person name="Smolyakov D."/>
            <person name="Rudenko T.S."/>
            <person name="Mardanov A.V."/>
            <person name="Beletsky A.V."/>
            <person name="Markov N.D."/>
            <person name="Fomenkov A.I."/>
            <person name="Roberts R.J."/>
            <person name="Karnachuk O.V."/>
            <person name="Novikov A."/>
            <person name="Grabovich M.Y."/>
        </authorList>
    </citation>
    <scope>NUCLEOTIDE SEQUENCE [LARGE SCALE GENOMIC DNA]</scope>
    <source>
        <strain evidence="2 3">AS</strain>
    </source>
</reference>
<evidence type="ECO:0008006" key="4">
    <source>
        <dbReference type="Google" id="ProtNLM"/>
    </source>
</evidence>